<dbReference type="PANTHER" id="PTHR31379:SF1">
    <property type="entry name" value="F-BOX C PROTEIN-RELATED"/>
    <property type="match status" value="1"/>
</dbReference>
<reference evidence="3" key="1">
    <citation type="submission" date="2016-11" db="UniProtKB">
        <authorList>
            <consortium name="WormBaseParasite"/>
        </authorList>
    </citation>
    <scope>IDENTIFICATION</scope>
</reference>
<accession>A0A1I7UDQ5</accession>
<dbReference type="AlphaFoldDB" id="A0A1I7UDQ5"/>
<feature type="region of interest" description="Disordered" evidence="1">
    <location>
        <begin position="65"/>
        <end position="84"/>
    </location>
</feature>
<dbReference type="WBParaSite" id="Csp11.Scaffold629.g8292.t1">
    <property type="protein sequence ID" value="Csp11.Scaffold629.g8292.t1"/>
    <property type="gene ID" value="Csp11.Scaffold629.g8292"/>
</dbReference>
<dbReference type="Pfam" id="PF12078">
    <property type="entry name" value="DUF3557"/>
    <property type="match status" value="1"/>
</dbReference>
<organism evidence="2 3">
    <name type="scientific">Caenorhabditis tropicalis</name>
    <dbReference type="NCBI Taxonomy" id="1561998"/>
    <lineage>
        <taxon>Eukaryota</taxon>
        <taxon>Metazoa</taxon>
        <taxon>Ecdysozoa</taxon>
        <taxon>Nematoda</taxon>
        <taxon>Chromadorea</taxon>
        <taxon>Rhabditida</taxon>
        <taxon>Rhabditina</taxon>
        <taxon>Rhabditomorpha</taxon>
        <taxon>Rhabditoidea</taxon>
        <taxon>Rhabditidae</taxon>
        <taxon>Peloderinae</taxon>
        <taxon>Caenorhabditis</taxon>
    </lineage>
</organism>
<dbReference type="InterPro" id="IPR021942">
    <property type="entry name" value="DUF3557"/>
</dbReference>
<evidence type="ECO:0000313" key="3">
    <source>
        <dbReference type="WBParaSite" id="Csp11.Scaffold629.g8292.t1"/>
    </source>
</evidence>
<dbReference type="PANTHER" id="PTHR31379">
    <property type="entry name" value="F-BOX C PROTEIN-RELATED-RELATED"/>
    <property type="match status" value="1"/>
</dbReference>
<name>A0A1I7UDQ5_9PELO</name>
<proteinExistence type="predicted"/>
<dbReference type="Proteomes" id="UP000095282">
    <property type="component" value="Unplaced"/>
</dbReference>
<dbReference type="eggNOG" id="ENOG502TJ2M">
    <property type="taxonomic scope" value="Eukaryota"/>
</dbReference>
<evidence type="ECO:0000256" key="1">
    <source>
        <dbReference type="SAM" id="MobiDB-lite"/>
    </source>
</evidence>
<sequence>MTSEFTYPSLRCIWEYMEPNRRIHITSRSPELRRIDKSIPLHINCLILDENSIEMNDIEYKVHSETETVNPGDERYEEKPEEERLTPGDIVADVERSWRREITQFTIELYNRNFRRHNSNSKPHVLAKRVANLLLGGRCKIVAKTLQTAEDQKILRLPVGFKVHTSEISCLYHDFPYILPIIESSFVMNEIETYVSKEETFDHPQLRNAKRVIINGIKELEFMDKLVTLTNEYVGIVNETFTENEYIDVIRHWIDNGKPYGTVWEIEHEEIEEYGKLLEELRTEFDGRLEPFDNIVIDKRQIFAPGYLAIPLDSKSELVVLGVNGTMQECDTSLIKIQAMPKKGSGFWKLGIDLRKKFEMFFL</sequence>
<protein>
    <submittedName>
        <fullName evidence="3">FBA_2 domain-containing protein</fullName>
    </submittedName>
</protein>
<keyword evidence="2" id="KW-1185">Reference proteome</keyword>
<evidence type="ECO:0000313" key="2">
    <source>
        <dbReference type="Proteomes" id="UP000095282"/>
    </source>
</evidence>